<protein>
    <submittedName>
        <fullName evidence="2">Uncharacterized protein</fullName>
    </submittedName>
</protein>
<gene>
    <name evidence="2" type="ORF">APG09_00986</name>
</gene>
<comment type="caution">
    <text evidence="2">The sequence shown here is derived from an EMBL/GenBank/DDBJ whole genome shotgun (WGS) entry which is preliminary data.</text>
</comment>
<accession>A0A150JKQ2</accession>
<organism evidence="2">
    <name type="scientific">Candidatus Methanofastidiosum methylothiophilum</name>
    <dbReference type="NCBI Taxonomy" id="1705564"/>
    <lineage>
        <taxon>Archaea</taxon>
        <taxon>Methanobacteriati</taxon>
        <taxon>Methanobacteriota</taxon>
        <taxon>Stenosarchaea group</taxon>
        <taxon>Candidatus Methanofastidiosia</taxon>
        <taxon>Candidatus Methanofastidiosales</taxon>
        <taxon>Candidatus Methanofastidiosaceae</taxon>
        <taxon>Candidatus Methanofastidiosum</taxon>
    </lineage>
</organism>
<name>A0A150JKQ2_9EURY</name>
<sequence>MSDALDQNIATPQQSEQNYRSAPGISQSELKNLQYDPNKFFNKDWDKSRKEHFVLGSLVDCLLTTPDKFEDLFFFIEEEKIPTQKLMKMAEIFIEQGMDITLENLEVVRTHAGYNPTWGIAAVEKWFNSSAREYVELSLLNPDKTLATFKQKEIAEKIVESFKTNEFTKLHFEERENILRFYQVEIYYNALVKNPITNRTEEVACKGMLDMVEVDILNKTILPIDIKTTGKPTRLFGESQKKYRYDIQAASYTYGLQKLIAGEAESTLKLDLKEYTILPFLFLVETTIEENIGTPLPYKMSEADMLCGYYGTNSFPKNVPAIYSNGVMLQIPASPGWFTLLEQYLWHRETEVFNYTPKEWYQLKQHGAIISSIWN</sequence>
<reference evidence="2" key="1">
    <citation type="journal article" date="2016" name="ISME J.">
        <title>Chasing the elusive Euryarchaeota class WSA2: genomes reveal a uniquely fastidious methyl-reducing methanogen.</title>
        <authorList>
            <person name="Nobu M.K."/>
            <person name="Narihiro T."/>
            <person name="Kuroda K."/>
            <person name="Mei R."/>
            <person name="Liu W.T."/>
        </authorList>
    </citation>
    <scope>NUCLEOTIDE SEQUENCE [LARGE SCALE GENOMIC DNA]</scope>
    <source>
        <strain evidence="2">ADurb1213_Bin02801</strain>
    </source>
</reference>
<dbReference type="AlphaFoldDB" id="A0A150JKQ2"/>
<dbReference type="EMBL" id="LNJE01000010">
    <property type="protein sequence ID" value="KYC57741.1"/>
    <property type="molecule type" value="Genomic_DNA"/>
</dbReference>
<dbReference type="InterPro" id="IPR011604">
    <property type="entry name" value="PDDEXK-like_dom_sf"/>
</dbReference>
<evidence type="ECO:0000256" key="1">
    <source>
        <dbReference type="SAM" id="MobiDB-lite"/>
    </source>
</evidence>
<dbReference type="Gene3D" id="3.90.320.10">
    <property type="match status" value="1"/>
</dbReference>
<feature type="compositionally biased region" description="Polar residues" evidence="1">
    <location>
        <begin position="8"/>
        <end position="23"/>
    </location>
</feature>
<proteinExistence type="predicted"/>
<feature type="region of interest" description="Disordered" evidence="1">
    <location>
        <begin position="1"/>
        <end position="23"/>
    </location>
</feature>
<evidence type="ECO:0000313" key="2">
    <source>
        <dbReference type="EMBL" id="KYC57741.1"/>
    </source>
</evidence>